<gene>
    <name evidence="2" type="ORF">Pmani_029169</name>
</gene>
<dbReference type="PANTHER" id="PTHR28467">
    <property type="entry name" value="PAXIP1-ASSOCIATED GLUTAMATE-RICH PROTEIN 1"/>
    <property type="match status" value="1"/>
</dbReference>
<comment type="caution">
    <text evidence="2">The sequence shown here is derived from an EMBL/GenBank/DDBJ whole genome shotgun (WGS) entry which is preliminary data.</text>
</comment>
<feature type="region of interest" description="Disordered" evidence="1">
    <location>
        <begin position="52"/>
        <end position="110"/>
    </location>
</feature>
<dbReference type="GO" id="GO:0044666">
    <property type="term" value="C:MLL3/4 complex"/>
    <property type="evidence" value="ECO:0007669"/>
    <property type="project" value="TreeGrafter"/>
</dbReference>
<dbReference type="PANTHER" id="PTHR28467:SF1">
    <property type="entry name" value="PAXIP1-ASSOCIATED GLUTAMATE-RICH PROTEIN 1"/>
    <property type="match status" value="1"/>
</dbReference>
<name>A0AAE1NY46_9EUCA</name>
<dbReference type="AlphaFoldDB" id="A0AAE1NY46"/>
<evidence type="ECO:0000256" key="1">
    <source>
        <dbReference type="SAM" id="MobiDB-lite"/>
    </source>
</evidence>
<feature type="region of interest" description="Disordered" evidence="1">
    <location>
        <begin position="125"/>
        <end position="151"/>
    </location>
</feature>
<reference evidence="2" key="1">
    <citation type="submission" date="2023-11" db="EMBL/GenBank/DDBJ databases">
        <title>Genome assemblies of two species of porcelain crab, Petrolisthes cinctipes and Petrolisthes manimaculis (Anomura: Porcellanidae).</title>
        <authorList>
            <person name="Angst P."/>
        </authorList>
    </citation>
    <scope>NUCLEOTIDE SEQUENCE</scope>
    <source>
        <strain evidence="2">PB745_02</strain>
        <tissue evidence="2">Gill</tissue>
    </source>
</reference>
<keyword evidence="3" id="KW-1185">Reference proteome</keyword>
<evidence type="ECO:0000313" key="2">
    <source>
        <dbReference type="EMBL" id="KAK4298494.1"/>
    </source>
</evidence>
<dbReference type="Proteomes" id="UP001292094">
    <property type="component" value="Unassembled WGS sequence"/>
</dbReference>
<evidence type="ECO:0000313" key="3">
    <source>
        <dbReference type="Proteomes" id="UP001292094"/>
    </source>
</evidence>
<protein>
    <submittedName>
        <fullName evidence="2">Uncharacterized protein</fullName>
    </submittedName>
</protein>
<sequence length="202" mass="22835">MEDGFVIECSDEEMDKAFTMTVHGYEPGTAEIISMYESMSRKGNLPIKWKWDLGRRLPTPSQSDSESEKEEEAEKIDTSGFDFDDEPSSVRLTPRRTPGSTGLKGSAKKKTTNFENVLASVRRQKKLELREKSRSRKDNRKGSDLGSTTSKHCACLKYPQPIIVVTRTIVPGSSIDEVVRESSRQWKALLVQAFEQRVIPTM</sequence>
<feature type="compositionally biased region" description="Acidic residues" evidence="1">
    <location>
        <begin position="65"/>
        <end position="74"/>
    </location>
</feature>
<dbReference type="Pfam" id="PF15364">
    <property type="entry name" value="PAXIP1_C"/>
    <property type="match status" value="1"/>
</dbReference>
<organism evidence="2 3">
    <name type="scientific">Petrolisthes manimaculis</name>
    <dbReference type="NCBI Taxonomy" id="1843537"/>
    <lineage>
        <taxon>Eukaryota</taxon>
        <taxon>Metazoa</taxon>
        <taxon>Ecdysozoa</taxon>
        <taxon>Arthropoda</taxon>
        <taxon>Crustacea</taxon>
        <taxon>Multicrustacea</taxon>
        <taxon>Malacostraca</taxon>
        <taxon>Eumalacostraca</taxon>
        <taxon>Eucarida</taxon>
        <taxon>Decapoda</taxon>
        <taxon>Pleocyemata</taxon>
        <taxon>Anomura</taxon>
        <taxon>Galatheoidea</taxon>
        <taxon>Porcellanidae</taxon>
        <taxon>Petrolisthes</taxon>
    </lineage>
</organism>
<dbReference type="GO" id="GO:0033148">
    <property type="term" value="P:positive regulation of intracellular estrogen receptor signaling pathway"/>
    <property type="evidence" value="ECO:0007669"/>
    <property type="project" value="TreeGrafter"/>
</dbReference>
<dbReference type="GO" id="GO:0030331">
    <property type="term" value="F:nuclear estrogen receptor binding"/>
    <property type="evidence" value="ECO:0007669"/>
    <property type="project" value="TreeGrafter"/>
</dbReference>
<dbReference type="GO" id="GO:1902808">
    <property type="term" value="P:positive regulation of cell cycle G1/S phase transition"/>
    <property type="evidence" value="ECO:0007669"/>
    <property type="project" value="TreeGrafter"/>
</dbReference>
<dbReference type="InterPro" id="IPR028213">
    <property type="entry name" value="PA1"/>
</dbReference>
<dbReference type="EMBL" id="JAWZYT010003422">
    <property type="protein sequence ID" value="KAK4298494.1"/>
    <property type="molecule type" value="Genomic_DNA"/>
</dbReference>
<proteinExistence type="predicted"/>
<accession>A0AAE1NY46</accession>